<keyword evidence="3" id="KW-0963">Cytoplasm</keyword>
<accession>A0A4V3TV61</accession>
<comment type="cofactor">
    <cofactor evidence="9">
        <name>Zn(2+)</name>
        <dbReference type="ChEBI" id="CHEBI:29105"/>
    </cofactor>
    <text evidence="9">Binds 1 zinc ion per subunit.</text>
</comment>
<dbReference type="GO" id="GO:1900376">
    <property type="term" value="P:regulation of secondary metabolite biosynthetic process"/>
    <property type="evidence" value="ECO:0007669"/>
    <property type="project" value="TreeGrafter"/>
</dbReference>
<comment type="cofactor">
    <cofactor evidence="10">
        <name>Mn(2+)</name>
        <dbReference type="ChEBI" id="CHEBI:29035"/>
    </cofactor>
    <cofactor evidence="10">
        <name>Fe(2+)</name>
        <dbReference type="ChEBI" id="CHEBI:29033"/>
    </cofactor>
    <text evidence="10">Binds 1 Mn(2+) or Fe(2+) ion per subunit.</text>
</comment>
<comment type="caution">
    <text evidence="11">The sequence shown here is derived from an EMBL/GenBank/DDBJ whole genome shotgun (WGS) entry which is preliminary data.</text>
</comment>
<evidence type="ECO:0000256" key="9">
    <source>
        <dbReference type="PIRSR" id="PIRSR602481-1"/>
    </source>
</evidence>
<keyword evidence="6" id="KW-0805">Transcription regulation</keyword>
<feature type="binding site" evidence="9">
    <location>
        <position position="100"/>
    </location>
    <ligand>
        <name>Zn(2+)</name>
        <dbReference type="ChEBI" id="CHEBI:29105"/>
    </ligand>
</feature>
<dbReference type="GO" id="GO:0000976">
    <property type="term" value="F:transcription cis-regulatory region binding"/>
    <property type="evidence" value="ECO:0007669"/>
    <property type="project" value="TreeGrafter"/>
</dbReference>
<dbReference type="InterPro" id="IPR036388">
    <property type="entry name" value="WH-like_DNA-bd_sf"/>
</dbReference>
<keyword evidence="9" id="KW-0479">Metal-binding</keyword>
<keyword evidence="10" id="KW-0408">Iron</keyword>
<dbReference type="InterPro" id="IPR036390">
    <property type="entry name" value="WH_DNA-bd_sf"/>
</dbReference>
<comment type="similarity">
    <text evidence="2">Belongs to the Fur family.</text>
</comment>
<dbReference type="GO" id="GO:0008270">
    <property type="term" value="F:zinc ion binding"/>
    <property type="evidence" value="ECO:0007669"/>
    <property type="project" value="TreeGrafter"/>
</dbReference>
<dbReference type="Pfam" id="PF01475">
    <property type="entry name" value="FUR"/>
    <property type="match status" value="1"/>
</dbReference>
<keyword evidence="4" id="KW-0678">Repressor</keyword>
<feature type="binding site" evidence="10">
    <location>
        <position position="94"/>
    </location>
    <ligand>
        <name>Fe cation</name>
        <dbReference type="ChEBI" id="CHEBI:24875"/>
    </ligand>
</feature>
<dbReference type="CDD" id="cd07153">
    <property type="entry name" value="Fur_like"/>
    <property type="match status" value="1"/>
</dbReference>
<dbReference type="InterPro" id="IPR043135">
    <property type="entry name" value="Fur_C"/>
</dbReference>
<keyword evidence="5 9" id="KW-0862">Zinc</keyword>
<evidence type="ECO:0000256" key="4">
    <source>
        <dbReference type="ARBA" id="ARBA00022491"/>
    </source>
</evidence>
<dbReference type="GO" id="GO:0045892">
    <property type="term" value="P:negative regulation of DNA-templated transcription"/>
    <property type="evidence" value="ECO:0007669"/>
    <property type="project" value="TreeGrafter"/>
</dbReference>
<evidence type="ECO:0000256" key="8">
    <source>
        <dbReference type="ARBA" id="ARBA00023163"/>
    </source>
</evidence>
<evidence type="ECO:0000313" key="11">
    <source>
        <dbReference type="EMBL" id="THB61669.1"/>
    </source>
</evidence>
<dbReference type="RefSeq" id="WP_136136441.1">
    <property type="nucleotide sequence ID" value="NZ_SDGV01000010.1"/>
</dbReference>
<feature type="binding site" evidence="9">
    <location>
        <position position="140"/>
    </location>
    <ligand>
        <name>Zn(2+)</name>
        <dbReference type="ChEBI" id="CHEBI:29105"/>
    </ligand>
</feature>
<feature type="binding site" evidence="10">
    <location>
        <position position="129"/>
    </location>
    <ligand>
        <name>Fe cation</name>
        <dbReference type="ChEBI" id="CHEBI:24875"/>
    </ligand>
</feature>
<keyword evidence="7" id="KW-0238">DNA-binding</keyword>
<name>A0A4V3TV61_9ENTE</name>
<dbReference type="OrthoDB" id="8659436at2"/>
<dbReference type="GO" id="GO:0005737">
    <property type="term" value="C:cytoplasm"/>
    <property type="evidence" value="ECO:0007669"/>
    <property type="project" value="UniProtKB-SubCell"/>
</dbReference>
<gene>
    <name evidence="11" type="ORF">ESZ54_04250</name>
</gene>
<comment type="subcellular location">
    <subcellularLocation>
        <location evidence="1">Cytoplasm</location>
    </subcellularLocation>
</comment>
<evidence type="ECO:0000313" key="12">
    <source>
        <dbReference type="Proteomes" id="UP000310506"/>
    </source>
</evidence>
<dbReference type="EMBL" id="SDGV01000010">
    <property type="protein sequence ID" value="THB61669.1"/>
    <property type="molecule type" value="Genomic_DNA"/>
</dbReference>
<dbReference type="PANTHER" id="PTHR33202">
    <property type="entry name" value="ZINC UPTAKE REGULATION PROTEIN"/>
    <property type="match status" value="1"/>
</dbReference>
<dbReference type="PANTHER" id="PTHR33202:SF1">
    <property type="entry name" value="FERRIC UPTAKE REGULATION PROTEIN"/>
    <property type="match status" value="1"/>
</dbReference>
<proteinExistence type="inferred from homology"/>
<dbReference type="Proteomes" id="UP000310506">
    <property type="component" value="Unassembled WGS sequence"/>
</dbReference>
<dbReference type="Gene3D" id="3.30.1490.190">
    <property type="match status" value="1"/>
</dbReference>
<dbReference type="SUPFAM" id="SSF46785">
    <property type="entry name" value="Winged helix' DNA-binding domain"/>
    <property type="match status" value="1"/>
</dbReference>
<evidence type="ECO:0000256" key="10">
    <source>
        <dbReference type="PIRSR" id="PIRSR602481-2"/>
    </source>
</evidence>
<organism evidence="11 12">
    <name type="scientific">Vagococcus silagei</name>
    <dbReference type="NCBI Taxonomy" id="2508885"/>
    <lineage>
        <taxon>Bacteria</taxon>
        <taxon>Bacillati</taxon>
        <taxon>Bacillota</taxon>
        <taxon>Bacilli</taxon>
        <taxon>Lactobacillales</taxon>
        <taxon>Enterococcaceae</taxon>
        <taxon>Vagococcus</taxon>
    </lineage>
</organism>
<protein>
    <submittedName>
        <fullName evidence="11">Transcriptional repressor</fullName>
    </submittedName>
</protein>
<dbReference type="AlphaFoldDB" id="A0A4V3TV61"/>
<keyword evidence="8" id="KW-0804">Transcription</keyword>
<sequence length="146" mass="17350">MQVKIKEALDIMKDNGLKYTKRREEILTYLAEENRYIGATEVFDFMSQKYKGMSYDTVYRNLKDFTKLSLLEETELMGEKKYRFHCDVCEHSHHHHHFICLSCGATREIDMCPMNFFTEQLPDCEITDHRFEILGKCDKCLKKSNS</sequence>
<evidence type="ECO:0000256" key="1">
    <source>
        <dbReference type="ARBA" id="ARBA00004496"/>
    </source>
</evidence>
<dbReference type="InterPro" id="IPR002481">
    <property type="entry name" value="FUR"/>
</dbReference>
<evidence type="ECO:0000256" key="5">
    <source>
        <dbReference type="ARBA" id="ARBA00022833"/>
    </source>
</evidence>
<reference evidence="11 12" key="1">
    <citation type="submission" date="2019-01" db="EMBL/GenBank/DDBJ databases">
        <title>Vagococcus silagei sp. nov. isolated from brewer's grain.</title>
        <authorList>
            <person name="Guu J.-R."/>
        </authorList>
    </citation>
    <scope>NUCLEOTIDE SEQUENCE [LARGE SCALE GENOMIC DNA]</scope>
    <source>
        <strain evidence="11 12">2B-2</strain>
    </source>
</reference>
<feature type="binding site" evidence="9">
    <location>
        <position position="103"/>
    </location>
    <ligand>
        <name>Zn(2+)</name>
        <dbReference type="ChEBI" id="CHEBI:29105"/>
    </ligand>
</feature>
<evidence type="ECO:0000256" key="7">
    <source>
        <dbReference type="ARBA" id="ARBA00023125"/>
    </source>
</evidence>
<evidence type="ECO:0000256" key="3">
    <source>
        <dbReference type="ARBA" id="ARBA00022490"/>
    </source>
</evidence>
<dbReference type="Gene3D" id="1.10.10.10">
    <property type="entry name" value="Winged helix-like DNA-binding domain superfamily/Winged helix DNA-binding domain"/>
    <property type="match status" value="1"/>
</dbReference>
<keyword evidence="12" id="KW-1185">Reference proteome</keyword>
<evidence type="ECO:0000256" key="2">
    <source>
        <dbReference type="ARBA" id="ARBA00007957"/>
    </source>
</evidence>
<evidence type="ECO:0000256" key="6">
    <source>
        <dbReference type="ARBA" id="ARBA00023015"/>
    </source>
</evidence>
<feature type="binding site" evidence="9">
    <location>
        <position position="137"/>
    </location>
    <ligand>
        <name>Zn(2+)</name>
        <dbReference type="ChEBI" id="CHEBI:29105"/>
    </ligand>
</feature>
<dbReference type="GO" id="GO:0003700">
    <property type="term" value="F:DNA-binding transcription factor activity"/>
    <property type="evidence" value="ECO:0007669"/>
    <property type="project" value="InterPro"/>
</dbReference>